<dbReference type="PROSITE" id="PS50109">
    <property type="entry name" value="HIS_KIN"/>
    <property type="match status" value="1"/>
</dbReference>
<evidence type="ECO:0000256" key="2">
    <source>
        <dbReference type="ARBA" id="ARBA00012438"/>
    </source>
</evidence>
<evidence type="ECO:0000256" key="6">
    <source>
        <dbReference type="ARBA" id="ARBA00023012"/>
    </source>
</evidence>
<dbReference type="Pfam" id="PF02518">
    <property type="entry name" value="HATPase_c"/>
    <property type="match status" value="1"/>
</dbReference>
<keyword evidence="4" id="KW-0808">Transferase</keyword>
<keyword evidence="5 8" id="KW-0418">Kinase</keyword>
<dbReference type="Gene3D" id="1.10.287.130">
    <property type="match status" value="1"/>
</dbReference>
<dbReference type="SMART" id="SM00387">
    <property type="entry name" value="HATPase_c"/>
    <property type="match status" value="1"/>
</dbReference>
<evidence type="ECO:0000256" key="3">
    <source>
        <dbReference type="ARBA" id="ARBA00022553"/>
    </source>
</evidence>
<name>A0A7W7EWP3_9SPHN</name>
<reference evidence="8 9" key="1">
    <citation type="submission" date="2020-08" db="EMBL/GenBank/DDBJ databases">
        <title>Genomic Encyclopedia of Type Strains, Phase IV (KMG-IV): sequencing the most valuable type-strain genomes for metagenomic binning, comparative biology and taxonomic classification.</title>
        <authorList>
            <person name="Goeker M."/>
        </authorList>
    </citation>
    <scope>NUCLEOTIDE SEQUENCE [LARGE SCALE GENOMIC DNA]</scope>
    <source>
        <strain evidence="8 9">DSM 15867</strain>
    </source>
</reference>
<dbReference type="Proteomes" id="UP000574769">
    <property type="component" value="Unassembled WGS sequence"/>
</dbReference>
<evidence type="ECO:0000256" key="1">
    <source>
        <dbReference type="ARBA" id="ARBA00000085"/>
    </source>
</evidence>
<dbReference type="InterPro" id="IPR003594">
    <property type="entry name" value="HATPase_dom"/>
</dbReference>
<sequence>MAVNAMRIAVAPVASARVDAEGLLLSADPAILGLNGRSGGALHRPLAVPQIAVVARLAGRLRIAVQRRVTIADGEHDLELWVRAQPDGHLAISGWAETPRWRAAPDPLPPVAPPGAWTWETDASLRLTFIAPDSGMTGGDGAFAMLGRPLTSLFGFDEGAGGVMPILDALARRRPLRAQPATLRSGGAPLMLSAEVRLDQMGGFAGLSGMAEPVAMAGPAAAEELSDGFTAGLDRALRTPLARIVANADSIQAEADGPIARDYADYAADIATAGRHLMELVDDLVDLQAIERPDFAPEIEPIDLADVARRAAGLLAVRADHAGVILDRPDLDEHAAAKGDFRRCLQIVVNLIGNAIRYSPQGERVFVTAMIINDRACVTVADHGKGIAEEDQARIFEKFERIDASEPGGNGLGLFIARRLARAMGGDLTVASAPGEGALFTLALPIG</sequence>
<dbReference type="SMART" id="SM00388">
    <property type="entry name" value="HisKA"/>
    <property type="match status" value="1"/>
</dbReference>
<dbReference type="EC" id="2.7.13.3" evidence="2"/>
<dbReference type="Pfam" id="PF00512">
    <property type="entry name" value="HisKA"/>
    <property type="match status" value="1"/>
</dbReference>
<organism evidence="8 9">
    <name type="scientific">Sphingomonas abaci</name>
    <dbReference type="NCBI Taxonomy" id="237611"/>
    <lineage>
        <taxon>Bacteria</taxon>
        <taxon>Pseudomonadati</taxon>
        <taxon>Pseudomonadota</taxon>
        <taxon>Alphaproteobacteria</taxon>
        <taxon>Sphingomonadales</taxon>
        <taxon>Sphingomonadaceae</taxon>
        <taxon>Sphingomonas</taxon>
    </lineage>
</organism>
<comment type="catalytic activity">
    <reaction evidence="1">
        <text>ATP + protein L-histidine = ADP + protein N-phospho-L-histidine.</text>
        <dbReference type="EC" id="2.7.13.3"/>
    </reaction>
</comment>
<feature type="domain" description="Histidine kinase" evidence="7">
    <location>
        <begin position="232"/>
        <end position="447"/>
    </location>
</feature>
<keyword evidence="3" id="KW-0597">Phosphoprotein</keyword>
<dbReference type="PRINTS" id="PR00344">
    <property type="entry name" value="BCTRLSENSOR"/>
</dbReference>
<dbReference type="GO" id="GO:0000155">
    <property type="term" value="F:phosphorelay sensor kinase activity"/>
    <property type="evidence" value="ECO:0007669"/>
    <property type="project" value="InterPro"/>
</dbReference>
<protein>
    <recommendedName>
        <fullName evidence="2">histidine kinase</fullName>
        <ecNumber evidence="2">2.7.13.3</ecNumber>
    </recommendedName>
</protein>
<dbReference type="InterPro" id="IPR036890">
    <property type="entry name" value="HATPase_C_sf"/>
</dbReference>
<gene>
    <name evidence="8" type="ORF">GGQ96_000382</name>
</gene>
<dbReference type="InterPro" id="IPR004358">
    <property type="entry name" value="Sig_transdc_His_kin-like_C"/>
</dbReference>
<dbReference type="CDD" id="cd00082">
    <property type="entry name" value="HisKA"/>
    <property type="match status" value="1"/>
</dbReference>
<evidence type="ECO:0000313" key="9">
    <source>
        <dbReference type="Proteomes" id="UP000574769"/>
    </source>
</evidence>
<dbReference type="PANTHER" id="PTHR43711:SF1">
    <property type="entry name" value="HISTIDINE KINASE 1"/>
    <property type="match status" value="1"/>
</dbReference>
<evidence type="ECO:0000313" key="8">
    <source>
        <dbReference type="EMBL" id="MBB4616276.1"/>
    </source>
</evidence>
<dbReference type="InterPro" id="IPR050736">
    <property type="entry name" value="Sensor_HK_Regulatory"/>
</dbReference>
<evidence type="ECO:0000259" key="7">
    <source>
        <dbReference type="PROSITE" id="PS50109"/>
    </source>
</evidence>
<dbReference type="InterPro" id="IPR003661">
    <property type="entry name" value="HisK_dim/P_dom"/>
</dbReference>
<dbReference type="SUPFAM" id="SSF55874">
    <property type="entry name" value="ATPase domain of HSP90 chaperone/DNA topoisomerase II/histidine kinase"/>
    <property type="match status" value="1"/>
</dbReference>
<keyword evidence="6" id="KW-0902">Two-component regulatory system</keyword>
<dbReference type="PANTHER" id="PTHR43711">
    <property type="entry name" value="TWO-COMPONENT HISTIDINE KINASE"/>
    <property type="match status" value="1"/>
</dbReference>
<dbReference type="EMBL" id="JACHNY010000001">
    <property type="protein sequence ID" value="MBB4616276.1"/>
    <property type="molecule type" value="Genomic_DNA"/>
</dbReference>
<dbReference type="InterPro" id="IPR036097">
    <property type="entry name" value="HisK_dim/P_sf"/>
</dbReference>
<dbReference type="InterPro" id="IPR005467">
    <property type="entry name" value="His_kinase_dom"/>
</dbReference>
<evidence type="ECO:0000256" key="4">
    <source>
        <dbReference type="ARBA" id="ARBA00022679"/>
    </source>
</evidence>
<accession>A0A7W7EWP3</accession>
<dbReference type="SUPFAM" id="SSF47384">
    <property type="entry name" value="Homodimeric domain of signal transducing histidine kinase"/>
    <property type="match status" value="1"/>
</dbReference>
<keyword evidence="9" id="KW-1185">Reference proteome</keyword>
<proteinExistence type="predicted"/>
<comment type="caution">
    <text evidence="8">The sequence shown here is derived from an EMBL/GenBank/DDBJ whole genome shotgun (WGS) entry which is preliminary data.</text>
</comment>
<dbReference type="Gene3D" id="3.30.565.10">
    <property type="entry name" value="Histidine kinase-like ATPase, C-terminal domain"/>
    <property type="match status" value="1"/>
</dbReference>
<dbReference type="AlphaFoldDB" id="A0A7W7EWP3"/>
<evidence type="ECO:0000256" key="5">
    <source>
        <dbReference type="ARBA" id="ARBA00022777"/>
    </source>
</evidence>